<gene>
    <name evidence="1" type="ORF">Q0590_36975</name>
</gene>
<evidence type="ECO:0000313" key="2">
    <source>
        <dbReference type="Proteomes" id="UP001168528"/>
    </source>
</evidence>
<dbReference type="EMBL" id="JAUKPO010000123">
    <property type="protein sequence ID" value="MDO1451922.1"/>
    <property type="molecule type" value="Genomic_DNA"/>
</dbReference>
<comment type="caution">
    <text evidence="1">The sequence shown here is derived from an EMBL/GenBank/DDBJ whole genome shotgun (WGS) entry which is preliminary data.</text>
</comment>
<name>A0ABT8RII5_9BACT</name>
<sequence length="66" mass="6732">MAAERKSKGSGSRLPACLLDLYGFMDLTAIGIGNADPICAGYKTGQVLGGGSIRPQIAVGTRAPTH</sequence>
<dbReference type="Proteomes" id="UP001168528">
    <property type="component" value="Unassembled WGS sequence"/>
</dbReference>
<accession>A0ABT8RII5</accession>
<protein>
    <submittedName>
        <fullName evidence="1">Uncharacterized protein</fullName>
    </submittedName>
</protein>
<reference evidence="1" key="1">
    <citation type="submission" date="2023-07" db="EMBL/GenBank/DDBJ databases">
        <title>The genome sequence of Rhodocytophaga aerolata KACC 12507.</title>
        <authorList>
            <person name="Zhang X."/>
        </authorList>
    </citation>
    <scope>NUCLEOTIDE SEQUENCE</scope>
    <source>
        <strain evidence="1">KACC 12507</strain>
    </source>
</reference>
<keyword evidence="2" id="KW-1185">Reference proteome</keyword>
<proteinExistence type="predicted"/>
<organism evidence="1 2">
    <name type="scientific">Rhodocytophaga aerolata</name>
    <dbReference type="NCBI Taxonomy" id="455078"/>
    <lineage>
        <taxon>Bacteria</taxon>
        <taxon>Pseudomonadati</taxon>
        <taxon>Bacteroidota</taxon>
        <taxon>Cytophagia</taxon>
        <taxon>Cytophagales</taxon>
        <taxon>Rhodocytophagaceae</taxon>
        <taxon>Rhodocytophaga</taxon>
    </lineage>
</organism>
<evidence type="ECO:0000313" key="1">
    <source>
        <dbReference type="EMBL" id="MDO1451922.1"/>
    </source>
</evidence>